<accession>A0A9P6DTE0</accession>
<dbReference type="Proteomes" id="UP000886523">
    <property type="component" value="Unassembled WGS sequence"/>
</dbReference>
<keyword evidence="3" id="KW-1185">Reference proteome</keyword>
<protein>
    <submittedName>
        <fullName evidence="2">Uncharacterized protein</fullName>
    </submittedName>
</protein>
<proteinExistence type="predicted"/>
<dbReference type="AlphaFoldDB" id="A0A9P6DTE0"/>
<evidence type="ECO:0000256" key="1">
    <source>
        <dbReference type="SAM" id="MobiDB-lite"/>
    </source>
</evidence>
<reference evidence="2" key="1">
    <citation type="journal article" date="2020" name="Nat. Commun.">
        <title>Large-scale genome sequencing of mycorrhizal fungi provides insights into the early evolution of symbiotic traits.</title>
        <authorList>
            <person name="Miyauchi S."/>
            <person name="Kiss E."/>
            <person name="Kuo A."/>
            <person name="Drula E."/>
            <person name="Kohler A."/>
            <person name="Sanchez-Garcia M."/>
            <person name="Morin E."/>
            <person name="Andreopoulos B."/>
            <person name="Barry K.W."/>
            <person name="Bonito G."/>
            <person name="Buee M."/>
            <person name="Carver A."/>
            <person name="Chen C."/>
            <person name="Cichocki N."/>
            <person name="Clum A."/>
            <person name="Culley D."/>
            <person name="Crous P.W."/>
            <person name="Fauchery L."/>
            <person name="Girlanda M."/>
            <person name="Hayes R.D."/>
            <person name="Keri Z."/>
            <person name="LaButti K."/>
            <person name="Lipzen A."/>
            <person name="Lombard V."/>
            <person name="Magnuson J."/>
            <person name="Maillard F."/>
            <person name="Murat C."/>
            <person name="Nolan M."/>
            <person name="Ohm R.A."/>
            <person name="Pangilinan J."/>
            <person name="Pereira M.F."/>
            <person name="Perotto S."/>
            <person name="Peter M."/>
            <person name="Pfister S."/>
            <person name="Riley R."/>
            <person name="Sitrit Y."/>
            <person name="Stielow J.B."/>
            <person name="Szollosi G."/>
            <person name="Zifcakova L."/>
            <person name="Stursova M."/>
            <person name="Spatafora J.W."/>
            <person name="Tedersoo L."/>
            <person name="Vaario L.M."/>
            <person name="Yamada A."/>
            <person name="Yan M."/>
            <person name="Wang P."/>
            <person name="Xu J."/>
            <person name="Bruns T."/>
            <person name="Baldrian P."/>
            <person name="Vilgalys R."/>
            <person name="Dunand C."/>
            <person name="Henrissat B."/>
            <person name="Grigoriev I.V."/>
            <person name="Hibbett D."/>
            <person name="Nagy L.G."/>
            <person name="Martin F.M."/>
        </authorList>
    </citation>
    <scope>NUCLEOTIDE SEQUENCE</scope>
    <source>
        <strain evidence="2">UP504</strain>
    </source>
</reference>
<feature type="region of interest" description="Disordered" evidence="1">
    <location>
        <begin position="65"/>
        <end position="105"/>
    </location>
</feature>
<sequence>MRSPQTHATTGRIRYHTPTAAGVWYYLVPPCAKPQDELWTCAATQDPITARPQLYATTSEIQYHTPAGVGPPLHQNPSDKSTDEAPPVVPTCAAVKNPEGPALRDVTTPAAAGVVICSQDILPEQNPYLRNETPYPHNETLYPHNQSLYPHDQNPYPHDQNPYPHDQHPPA</sequence>
<evidence type="ECO:0000313" key="2">
    <source>
        <dbReference type="EMBL" id="KAF9514191.1"/>
    </source>
</evidence>
<organism evidence="2 3">
    <name type="scientific">Hydnum rufescens UP504</name>
    <dbReference type="NCBI Taxonomy" id="1448309"/>
    <lineage>
        <taxon>Eukaryota</taxon>
        <taxon>Fungi</taxon>
        <taxon>Dikarya</taxon>
        <taxon>Basidiomycota</taxon>
        <taxon>Agaricomycotina</taxon>
        <taxon>Agaricomycetes</taxon>
        <taxon>Cantharellales</taxon>
        <taxon>Hydnaceae</taxon>
        <taxon>Hydnum</taxon>
    </lineage>
</organism>
<comment type="caution">
    <text evidence="2">The sequence shown here is derived from an EMBL/GenBank/DDBJ whole genome shotgun (WGS) entry which is preliminary data.</text>
</comment>
<name>A0A9P6DTE0_9AGAM</name>
<evidence type="ECO:0000313" key="3">
    <source>
        <dbReference type="Proteomes" id="UP000886523"/>
    </source>
</evidence>
<gene>
    <name evidence="2" type="ORF">BS47DRAFT_1361860</name>
</gene>
<feature type="region of interest" description="Disordered" evidence="1">
    <location>
        <begin position="126"/>
        <end position="171"/>
    </location>
</feature>
<dbReference type="EMBL" id="MU128963">
    <property type="protein sequence ID" value="KAF9514191.1"/>
    <property type="molecule type" value="Genomic_DNA"/>
</dbReference>